<feature type="coiled-coil region" evidence="4">
    <location>
        <begin position="417"/>
        <end position="445"/>
    </location>
</feature>
<evidence type="ECO:0000256" key="2">
    <source>
        <dbReference type="ARBA" id="ARBA00022679"/>
    </source>
</evidence>
<evidence type="ECO:0000256" key="5">
    <source>
        <dbReference type="SAM" id="MobiDB-lite"/>
    </source>
</evidence>
<evidence type="ECO:0000313" key="7">
    <source>
        <dbReference type="EMBL" id="KJK66722.1"/>
    </source>
</evidence>
<keyword evidence="4" id="KW-0175">Coiled coil</keyword>
<evidence type="ECO:0000256" key="1">
    <source>
        <dbReference type="ARBA" id="ARBA00022603"/>
    </source>
</evidence>
<organism evidence="7 8">
    <name type="scientific">Aspergillus parasiticus (strain ATCC 56775 / NRRL 5862 / SRRC 143 / SU-1)</name>
    <dbReference type="NCBI Taxonomy" id="1403190"/>
    <lineage>
        <taxon>Eukaryota</taxon>
        <taxon>Fungi</taxon>
        <taxon>Dikarya</taxon>
        <taxon>Ascomycota</taxon>
        <taxon>Pezizomycotina</taxon>
        <taxon>Eurotiomycetes</taxon>
        <taxon>Eurotiomycetidae</taxon>
        <taxon>Eurotiales</taxon>
        <taxon>Aspergillaceae</taxon>
        <taxon>Aspergillus</taxon>
        <taxon>Aspergillus subgen. Circumdati</taxon>
    </lineage>
</organism>
<feature type="region of interest" description="Disordered" evidence="5">
    <location>
        <begin position="513"/>
        <end position="553"/>
    </location>
</feature>
<dbReference type="PROSITE" id="PS50088">
    <property type="entry name" value="ANK_REPEAT"/>
    <property type="match status" value="3"/>
</dbReference>
<dbReference type="Gene3D" id="3.40.50.150">
    <property type="entry name" value="Vaccinia Virus protein VP39"/>
    <property type="match status" value="1"/>
</dbReference>
<dbReference type="PANTHER" id="PTHR43397:SF1">
    <property type="entry name" value="ERGOTHIONEINE BIOSYNTHESIS PROTEIN 1"/>
    <property type="match status" value="1"/>
</dbReference>
<dbReference type="Proteomes" id="UP000033540">
    <property type="component" value="Unassembled WGS sequence"/>
</dbReference>
<dbReference type="InterPro" id="IPR036770">
    <property type="entry name" value="Ankyrin_rpt-contain_sf"/>
</dbReference>
<name>A0A0F0IJ12_ASPPU</name>
<comment type="caution">
    <text evidence="7">The sequence shown here is derived from an EMBL/GenBank/DDBJ whole genome shotgun (WGS) entry which is preliminary data.</text>
</comment>
<feature type="repeat" description="ANK" evidence="3">
    <location>
        <begin position="619"/>
        <end position="649"/>
    </location>
</feature>
<dbReference type="InterPro" id="IPR029063">
    <property type="entry name" value="SAM-dependent_MTases_sf"/>
</dbReference>
<accession>A0A0F0IJ12</accession>
<dbReference type="Pfam" id="PF10017">
    <property type="entry name" value="Methyltransf_33"/>
    <property type="match status" value="1"/>
</dbReference>
<evidence type="ECO:0000313" key="8">
    <source>
        <dbReference type="Proteomes" id="UP000033540"/>
    </source>
</evidence>
<feature type="compositionally biased region" description="Polar residues" evidence="5">
    <location>
        <begin position="537"/>
        <end position="551"/>
    </location>
</feature>
<proteinExistence type="predicted"/>
<dbReference type="GO" id="GO:0008168">
    <property type="term" value="F:methyltransferase activity"/>
    <property type="evidence" value="ECO:0007669"/>
    <property type="project" value="UniProtKB-KW"/>
</dbReference>
<dbReference type="Pfam" id="PF00023">
    <property type="entry name" value="Ank"/>
    <property type="match status" value="1"/>
</dbReference>
<reference evidence="7 8" key="1">
    <citation type="submission" date="2015-02" db="EMBL/GenBank/DDBJ databases">
        <title>Draft genome sequence of Aspergillus parasiticus SU-1.</title>
        <authorList>
            <person name="Yu J."/>
            <person name="Fedorova N."/>
            <person name="Yin Y."/>
            <person name="Losada L."/>
            <person name="Zafar N."/>
            <person name="Taujale R."/>
            <person name="Ehrlich K.C."/>
            <person name="Bhatnagar D."/>
            <person name="Cleveland T.E."/>
            <person name="Bennett J.W."/>
            <person name="Nierman W.C."/>
        </authorList>
    </citation>
    <scope>NUCLEOTIDE SEQUENCE [LARGE SCALE GENOMIC DNA]</scope>
    <source>
        <strain evidence="8">ATCC 56775 / NRRL 5862 / SRRC 143 / SU-1</strain>
    </source>
</reference>
<dbReference type="SUPFAM" id="SSF48403">
    <property type="entry name" value="Ankyrin repeat"/>
    <property type="match status" value="1"/>
</dbReference>
<dbReference type="AlphaFoldDB" id="A0A0F0IJ12"/>
<feature type="compositionally biased region" description="Polar residues" evidence="5">
    <location>
        <begin position="513"/>
        <end position="526"/>
    </location>
</feature>
<feature type="repeat" description="ANK" evidence="3">
    <location>
        <begin position="582"/>
        <end position="618"/>
    </location>
</feature>
<dbReference type="InterPro" id="IPR019257">
    <property type="entry name" value="MeTrfase_dom"/>
</dbReference>
<dbReference type="GO" id="GO:0032259">
    <property type="term" value="P:methylation"/>
    <property type="evidence" value="ECO:0007669"/>
    <property type="project" value="UniProtKB-KW"/>
</dbReference>
<dbReference type="OrthoDB" id="659at2759"/>
<protein>
    <submittedName>
        <fullName evidence="7">Histidine-specific methyltransferase SAM-dependent</fullName>
    </submittedName>
</protein>
<evidence type="ECO:0000259" key="6">
    <source>
        <dbReference type="Pfam" id="PF10017"/>
    </source>
</evidence>
<feature type="repeat" description="ANK" evidence="3">
    <location>
        <begin position="549"/>
        <end position="581"/>
    </location>
</feature>
<dbReference type="PRINTS" id="PR01415">
    <property type="entry name" value="ANKYRIN"/>
</dbReference>
<feature type="domain" description="Histidine-specific methyltransferase SAM-dependent" evidence="6">
    <location>
        <begin position="55"/>
        <end position="393"/>
    </location>
</feature>
<dbReference type="Pfam" id="PF12796">
    <property type="entry name" value="Ank_2"/>
    <property type="match status" value="1"/>
</dbReference>
<gene>
    <name evidence="7" type="ORF">P875_00127903</name>
</gene>
<evidence type="ECO:0000256" key="3">
    <source>
        <dbReference type="PROSITE-ProRule" id="PRU00023"/>
    </source>
</evidence>
<dbReference type="InterPro" id="IPR002110">
    <property type="entry name" value="Ankyrin_rpt"/>
</dbReference>
<keyword evidence="1 7" id="KW-0489">Methyltransferase</keyword>
<evidence type="ECO:0000256" key="4">
    <source>
        <dbReference type="SAM" id="Coils"/>
    </source>
</evidence>
<dbReference type="PANTHER" id="PTHR43397">
    <property type="entry name" value="ERGOTHIONEINE BIOSYNTHESIS PROTEIN 1"/>
    <property type="match status" value="1"/>
</dbReference>
<dbReference type="InterPro" id="IPR051128">
    <property type="entry name" value="EgtD_Methyltrsf_superfamily"/>
</dbReference>
<keyword evidence="3" id="KW-0040">ANK repeat</keyword>
<sequence length="649" mass="72146">MDCHNHPQELSHLGVDVIDIRSSCGTATGKSLKEEILDSIRGGGDKHCVVEESGGLLEWSRSIPTGILYEGCGIDLYENITRDPSYYLYRDELSIFQEYSHEIAMLLLGTAATRKGTKRISSSRHAKNIHLSLVDLGAGRLDKSSCLLNGICRQIELDQTLMKGSRAISTTYCAVDLQYEQLQSRIEQLLREKPDLVNGRLEAQPHSGVSVRGVCGSYYDAMEFLRDGGLVDDSSRTPIYLHNTQFRKCLMWLGSSFTNLKPVQAAKFLRQFTQEGVLQTGDFMLIGIDRCRDVEKVTAAYSDTSERWQQYIYNGLYTAAHTVGDESLAKDWTYVARWDAEEGRHVRFVRSDRHRTVLPDIEISAGEHVLLAQSYKYTRQDARGVFDMSGLTVRYDTPALEIRQAKPFMTGNQEAKLARRRAKNREAQRRHREATKAKLAELERLRPQVDSKNTFLPSSPYQAAWGLNETPSESPPASLDFQDFDFALPTNEENSVLDPHQWYSLGESLPPNTSGDYIGTTASSVDETSRRHRAKLTPQNQPHTRSKSSGRSALHLAAASGNIECVRALLTHNADMNATDALGRTPLHACAAAGNTADHVSVVQMLIENGASPTLKDHTGMGPLHIAAERGNDLVLEALIRIGVDVNAL</sequence>
<dbReference type="CDD" id="cd14688">
    <property type="entry name" value="bZIP_YAP"/>
    <property type="match status" value="1"/>
</dbReference>
<dbReference type="SMART" id="SM00248">
    <property type="entry name" value="ANK"/>
    <property type="match status" value="3"/>
</dbReference>
<dbReference type="Gene3D" id="1.25.40.20">
    <property type="entry name" value="Ankyrin repeat-containing domain"/>
    <property type="match status" value="1"/>
</dbReference>
<dbReference type="PROSITE" id="PS50297">
    <property type="entry name" value="ANK_REP_REGION"/>
    <property type="match status" value="3"/>
</dbReference>
<dbReference type="EMBL" id="JZEE01000233">
    <property type="protein sequence ID" value="KJK66722.1"/>
    <property type="molecule type" value="Genomic_DNA"/>
</dbReference>
<keyword evidence="2 7" id="KW-0808">Transferase</keyword>